<dbReference type="Proteomes" id="UP000295626">
    <property type="component" value="Unassembled WGS sequence"/>
</dbReference>
<evidence type="ECO:0000313" key="2">
    <source>
        <dbReference type="Proteomes" id="UP000295626"/>
    </source>
</evidence>
<evidence type="ECO:0008006" key="3">
    <source>
        <dbReference type="Google" id="ProtNLM"/>
    </source>
</evidence>
<accession>A0ABY2DMZ6</accession>
<name>A0ABY2DMZ6_9ACTN</name>
<gene>
    <name evidence="1" type="ORF">E1091_00370</name>
</gene>
<reference evidence="1 2" key="1">
    <citation type="submission" date="2019-02" db="EMBL/GenBank/DDBJ databases">
        <title>Draft genome sequences of novel Actinobacteria.</title>
        <authorList>
            <person name="Sahin N."/>
            <person name="Ay H."/>
            <person name="Saygin H."/>
        </authorList>
    </citation>
    <scope>NUCLEOTIDE SEQUENCE [LARGE SCALE GENOMIC DNA]</scope>
    <source>
        <strain evidence="1 2">JCM 30529</strain>
    </source>
</reference>
<comment type="caution">
    <text evidence="1">The sequence shown here is derived from an EMBL/GenBank/DDBJ whole genome shotgun (WGS) entry which is preliminary data.</text>
</comment>
<proteinExistence type="predicted"/>
<protein>
    <recommendedName>
        <fullName evidence="3">DUF222 domain-containing protein</fullName>
    </recommendedName>
</protein>
<keyword evidence="2" id="KW-1185">Reference proteome</keyword>
<sequence length="86" mass="9228">MRVPTEAEIRDRAEQLGVLAPDGTLPPAQRARVARAIVDEQTTAATAARHAETSRELVLSRSVVRVADGHLVVEVRHIADSPAPTT</sequence>
<organism evidence="1 2">
    <name type="scientific">Micromonospora fluostatini</name>
    <dbReference type="NCBI Taxonomy" id="1629071"/>
    <lineage>
        <taxon>Bacteria</taxon>
        <taxon>Bacillati</taxon>
        <taxon>Actinomycetota</taxon>
        <taxon>Actinomycetes</taxon>
        <taxon>Micromonosporales</taxon>
        <taxon>Micromonosporaceae</taxon>
        <taxon>Micromonospora</taxon>
    </lineage>
</organism>
<dbReference type="EMBL" id="SMKE01000003">
    <property type="protein sequence ID" value="TDC02600.1"/>
    <property type="molecule type" value="Genomic_DNA"/>
</dbReference>
<evidence type="ECO:0000313" key="1">
    <source>
        <dbReference type="EMBL" id="TDC02600.1"/>
    </source>
</evidence>